<gene>
    <name evidence="1" type="ORF">MUN88_01685</name>
</gene>
<dbReference type="RefSeq" id="WP_244720074.1">
    <property type="nucleotide sequence ID" value="NZ_CP095072.1"/>
</dbReference>
<proteinExistence type="predicted"/>
<keyword evidence="2" id="KW-1185">Reference proteome</keyword>
<sequence length="43" mass="5089">MHVGSKGWYVEQLKQKGVRHIEGRKIEKYKAHVLANLLEEKEQ</sequence>
<dbReference type="Proteomes" id="UP000831782">
    <property type="component" value="Chromosome"/>
</dbReference>
<accession>A0ABY4EWT2</accession>
<dbReference type="InterPro" id="IPR022580">
    <property type="entry name" value="DUF2639"/>
</dbReference>
<dbReference type="Pfam" id="PF11121">
    <property type="entry name" value="DUF2639"/>
    <property type="match status" value="1"/>
</dbReference>
<evidence type="ECO:0000313" key="1">
    <source>
        <dbReference type="EMBL" id="UOQ48877.1"/>
    </source>
</evidence>
<protein>
    <submittedName>
        <fullName evidence="1">YflJ family protein</fullName>
    </submittedName>
</protein>
<dbReference type="EMBL" id="CP095072">
    <property type="protein sequence ID" value="UOQ48877.1"/>
    <property type="molecule type" value="Genomic_DNA"/>
</dbReference>
<evidence type="ECO:0000313" key="2">
    <source>
        <dbReference type="Proteomes" id="UP000831782"/>
    </source>
</evidence>
<organism evidence="1 2">
    <name type="scientific">Gracilibacillus caseinilyticus</name>
    <dbReference type="NCBI Taxonomy" id="2932256"/>
    <lineage>
        <taxon>Bacteria</taxon>
        <taxon>Bacillati</taxon>
        <taxon>Bacillota</taxon>
        <taxon>Bacilli</taxon>
        <taxon>Bacillales</taxon>
        <taxon>Bacillaceae</taxon>
        <taxon>Gracilibacillus</taxon>
    </lineage>
</organism>
<name>A0ABY4EWT2_9BACI</name>
<reference evidence="1 2" key="1">
    <citation type="submission" date="2022-04" db="EMBL/GenBank/DDBJ databases">
        <title>Gracilibacillus sp. isolated from saltern.</title>
        <authorList>
            <person name="Won M."/>
            <person name="Lee C.-M."/>
            <person name="Woen H.-Y."/>
            <person name="Kwon S.-W."/>
        </authorList>
    </citation>
    <scope>NUCLEOTIDE SEQUENCE [LARGE SCALE GENOMIC DNA]</scope>
    <source>
        <strain evidence="1 2">SSWR10-1</strain>
    </source>
</reference>